<keyword evidence="5" id="KW-0472">Membrane</keyword>
<dbReference type="EMBL" id="JBGOSP010000004">
    <property type="protein sequence ID" value="MFA3836331.1"/>
    <property type="molecule type" value="Genomic_DNA"/>
</dbReference>
<comment type="subcellular location">
    <subcellularLocation>
        <location evidence="1">Membrane</location>
        <topology evidence="1">Single-pass membrane protein</topology>
    </subcellularLocation>
</comment>
<evidence type="ECO:0000256" key="2">
    <source>
        <dbReference type="ARBA" id="ARBA00022692"/>
    </source>
</evidence>
<gene>
    <name evidence="8" type="ORF">ACEG43_09095</name>
</gene>
<dbReference type="InterPro" id="IPR006311">
    <property type="entry name" value="TAT_signal"/>
</dbReference>
<keyword evidence="4" id="KW-1133">Transmembrane helix</keyword>
<dbReference type="SUPFAM" id="SSF50998">
    <property type="entry name" value="Quinoprotein alcohol dehydrogenase-like"/>
    <property type="match status" value="1"/>
</dbReference>
<evidence type="ECO:0000313" key="8">
    <source>
        <dbReference type="EMBL" id="MFA3836331.1"/>
    </source>
</evidence>
<reference evidence="8 9" key="1">
    <citation type="submission" date="2024-08" db="EMBL/GenBank/DDBJ databases">
        <title>Genome sequence of Streptomyces aureus CACIA-1.46HGO.</title>
        <authorList>
            <person name="Evangelista-Martinez Z."/>
        </authorList>
    </citation>
    <scope>NUCLEOTIDE SEQUENCE [LARGE SCALE GENOMIC DNA]</scope>
    <source>
        <strain evidence="8 9">CACIA-1.46HGO</strain>
    </source>
</reference>
<feature type="chain" id="PRO_5045060868" evidence="7">
    <location>
        <begin position="31"/>
        <end position="971"/>
    </location>
</feature>
<dbReference type="InterPro" id="IPR013517">
    <property type="entry name" value="FG-GAP"/>
</dbReference>
<dbReference type="InterPro" id="IPR028994">
    <property type="entry name" value="Integrin_alpha_N"/>
</dbReference>
<accession>A0ABV4SD23</accession>
<dbReference type="PANTHER" id="PTHR21419">
    <property type="match status" value="1"/>
</dbReference>
<organism evidence="8 9">
    <name type="scientific">Streptomyces aureus</name>
    <dbReference type="NCBI Taxonomy" id="193461"/>
    <lineage>
        <taxon>Bacteria</taxon>
        <taxon>Bacillati</taxon>
        <taxon>Actinomycetota</taxon>
        <taxon>Actinomycetes</taxon>
        <taxon>Kitasatosporales</taxon>
        <taxon>Streptomycetaceae</taxon>
        <taxon>Streptomyces</taxon>
    </lineage>
</organism>
<evidence type="ECO:0000256" key="3">
    <source>
        <dbReference type="ARBA" id="ARBA00022729"/>
    </source>
</evidence>
<dbReference type="Gene3D" id="2.130.10.130">
    <property type="entry name" value="Integrin alpha, N-terminal"/>
    <property type="match status" value="1"/>
</dbReference>
<dbReference type="Pfam" id="PF13517">
    <property type="entry name" value="FG-GAP_3"/>
    <property type="match status" value="1"/>
</dbReference>
<evidence type="ECO:0000256" key="4">
    <source>
        <dbReference type="ARBA" id="ARBA00022989"/>
    </source>
</evidence>
<dbReference type="InterPro" id="IPR011047">
    <property type="entry name" value="Quinoprotein_ADH-like_sf"/>
</dbReference>
<dbReference type="PANTHER" id="PTHR21419:SF23">
    <property type="entry name" value="PROTEIN DEFECTIVE IN EXINE FORMATION 1"/>
    <property type="match status" value="1"/>
</dbReference>
<keyword evidence="3 7" id="KW-0732">Signal</keyword>
<sequence length="971" mass="101965">MRSNSRRALRLASALVAAGLALSAAPPALAADDGSLLTLTDSQAEKLADHAQLNPYADADRETVDPQGATKGSGTDGQGSGSHLDEGTGTDGAVTISPKSALEGVRGLAATVPAGGKGGDYFTLHSLGSVQRSKADGTALWRRDNASLYADWGVKNSRPWQTEPYPARIVMGYNAVSPFTPASDQGYVTGDLTGDGVDDVVFSASVGVNPYRPFTSPGSTLPNGTFVTVLDGKTGKTLWSKLYAYAYNVKLVGKTLVVTDAPYYNLNSPATATATVSGLRFAYADGALKPTDTWTYDTGVRDRTAWGALEDLGGGLVAASYNQRKTATTAGRGRTLVLDTTDGQVKWKTDSALYSRQLHLDTARGRLVALEQSDPNDGVKYEIDSYSLADGRRTTLDTRINALPTDMTIGDLRGDRKPEYVVSESTLDPYLYLNSNTVRVVDGTDPATLLWSSTIKRAADNSHDGPSVWSLDIVGGSLVTAAQDDTGMNTAENPGGGQYASLTVFSGSGDVRWQEKGIGASPMFAQAYRDADGRHIRTVDQNQNLRTYGFGNGRQQALLPFQGDLSSSASADLDGDKKNDLVVGGKSNGVWAYSGPSLTAGKPKLLWKATVPGQVHRIEKGDVNGDGVDDFAVAADTAVAVLDGRTGKALERIDGKGQFIRSVTVADLNGDKRADVLVPTDKLRAYRGDGSALWTYAAPDSAGDVVFGDPAVGEGRVYAQYTSTDSLDKDSPVVDGAALDAKKGTVRWTASPKAPAEAVDGKLYGAVLKRGVFTSPKIPYADGHAVVYTWMAATSTTASGAPDATSLRNVVEIRDSRTGEVLHQGLAGGAWTLGNYFTGPEGLNVAGTASFRTYGAGGQDYSIFTLASTETGGFLTGPGGKRLLAAGTQAGLDLYDPAVLTGGHNYPAPVGRVTLMGAREYFSGDLDGDGVDEVVNLGFDETGFDRTTELLGGRYLNQFTAISQLTVNTLS</sequence>
<name>A0ABV4SD23_9ACTN</name>
<feature type="region of interest" description="Disordered" evidence="6">
    <location>
        <begin position="53"/>
        <end position="95"/>
    </location>
</feature>
<dbReference type="InterPro" id="IPR045232">
    <property type="entry name" value="FAM234"/>
</dbReference>
<protein>
    <submittedName>
        <fullName evidence="8">FG-GAP repeat domain-containing protein</fullName>
    </submittedName>
</protein>
<evidence type="ECO:0000313" key="9">
    <source>
        <dbReference type="Proteomes" id="UP001571476"/>
    </source>
</evidence>
<evidence type="ECO:0000256" key="6">
    <source>
        <dbReference type="SAM" id="MobiDB-lite"/>
    </source>
</evidence>
<comment type="caution">
    <text evidence="8">The sequence shown here is derived from an EMBL/GenBank/DDBJ whole genome shotgun (WGS) entry which is preliminary data.</text>
</comment>
<keyword evidence="9" id="KW-1185">Reference proteome</keyword>
<keyword evidence="2" id="KW-0812">Transmembrane</keyword>
<proteinExistence type="predicted"/>
<evidence type="ECO:0000256" key="7">
    <source>
        <dbReference type="SAM" id="SignalP"/>
    </source>
</evidence>
<feature type="signal peptide" evidence="7">
    <location>
        <begin position="1"/>
        <end position="30"/>
    </location>
</feature>
<dbReference type="PROSITE" id="PS51318">
    <property type="entry name" value="TAT"/>
    <property type="match status" value="1"/>
</dbReference>
<evidence type="ECO:0000256" key="5">
    <source>
        <dbReference type="ARBA" id="ARBA00023136"/>
    </source>
</evidence>
<dbReference type="SUPFAM" id="SSF69318">
    <property type="entry name" value="Integrin alpha N-terminal domain"/>
    <property type="match status" value="1"/>
</dbReference>
<dbReference type="RefSeq" id="WP_372562157.1">
    <property type="nucleotide sequence ID" value="NZ_JBGOSP010000004.1"/>
</dbReference>
<dbReference type="Proteomes" id="UP001571476">
    <property type="component" value="Unassembled WGS sequence"/>
</dbReference>
<evidence type="ECO:0000256" key="1">
    <source>
        <dbReference type="ARBA" id="ARBA00004167"/>
    </source>
</evidence>